<keyword evidence="1" id="KW-0614">Plasmid</keyword>
<accession>A0A4D6HTP7</accession>
<name>A0A4D6HTP7_9EURY</name>
<dbReference type="RefSeq" id="WP_006067150.1">
    <property type="nucleotide sequence ID" value="NZ_CP031306.1"/>
</dbReference>
<dbReference type="EMBL" id="CP031306">
    <property type="protein sequence ID" value="QCC56646.1"/>
    <property type="molecule type" value="Genomic_DNA"/>
</dbReference>
<dbReference type="KEGG" id="nbg:DV706_19335"/>
<geneLocation type="plasmid" evidence="1">
    <name>unnamed1</name>
</geneLocation>
<sequence>MLPLAGAGQCSSEARYRTRWAVRANHPIWENPDTFTPCRHRRVRRLRGAIAFTSVETECGLVLIDVGPEGFTDALEVHLSDLGWGLEDI</sequence>
<organism evidence="1 2">
    <name type="scientific">Natronorubrum bangense</name>
    <dbReference type="NCBI Taxonomy" id="61858"/>
    <lineage>
        <taxon>Archaea</taxon>
        <taxon>Methanobacteriati</taxon>
        <taxon>Methanobacteriota</taxon>
        <taxon>Stenosarchaea group</taxon>
        <taxon>Halobacteria</taxon>
        <taxon>Halobacteriales</taxon>
        <taxon>Natrialbaceae</taxon>
        <taxon>Natronorubrum</taxon>
    </lineage>
</organism>
<dbReference type="AlphaFoldDB" id="A0A4D6HTP7"/>
<protein>
    <submittedName>
        <fullName evidence="1">Uncharacterized protein</fullName>
    </submittedName>
</protein>
<evidence type="ECO:0000313" key="1">
    <source>
        <dbReference type="EMBL" id="QCC56646.1"/>
    </source>
</evidence>
<gene>
    <name evidence="1" type="ORF">DV706_19335</name>
</gene>
<dbReference type="Proteomes" id="UP000296822">
    <property type="component" value="Plasmid unnamed1"/>
</dbReference>
<dbReference type="GeneID" id="39853435"/>
<reference evidence="1 2" key="1">
    <citation type="journal article" date="2019" name="Nat. Commun.">
        <title>A new type of DNA phosphorothioation-based antiviral system in archaea.</title>
        <authorList>
            <person name="Xiong L."/>
            <person name="Liu S."/>
            <person name="Chen S."/>
            <person name="Xiao Y."/>
            <person name="Zhu B."/>
            <person name="Gao Y."/>
            <person name="Zhang Y."/>
            <person name="Chen B."/>
            <person name="Luo J."/>
            <person name="Deng Z."/>
            <person name="Chen X."/>
            <person name="Wang L."/>
            <person name="Chen S."/>
        </authorList>
    </citation>
    <scope>NUCLEOTIDE SEQUENCE [LARGE SCALE GENOMIC DNA]</scope>
    <source>
        <strain evidence="1 2">JCM 10635</strain>
        <plasmid evidence="1 2">unnamed1</plasmid>
    </source>
</reference>
<proteinExistence type="predicted"/>
<evidence type="ECO:0000313" key="2">
    <source>
        <dbReference type="Proteomes" id="UP000296822"/>
    </source>
</evidence>